<gene>
    <name evidence="2" type="ORF">A3D56_02195</name>
</gene>
<dbReference type="InterPro" id="IPR052930">
    <property type="entry name" value="TA_antitoxin_MntA"/>
</dbReference>
<protein>
    <recommendedName>
        <fullName evidence="1">Polymerase beta nucleotidyltransferase domain-containing protein</fullName>
    </recommendedName>
</protein>
<evidence type="ECO:0000313" key="3">
    <source>
        <dbReference type="Proteomes" id="UP000177943"/>
    </source>
</evidence>
<organism evidence="2 3">
    <name type="scientific">Candidatus Taylorbacteria bacterium RIFCSPHIGHO2_02_FULL_45_35</name>
    <dbReference type="NCBI Taxonomy" id="1802311"/>
    <lineage>
        <taxon>Bacteria</taxon>
        <taxon>Candidatus Tayloriibacteriota</taxon>
    </lineage>
</organism>
<dbReference type="EMBL" id="MHRP01000006">
    <property type="protein sequence ID" value="OHA27679.1"/>
    <property type="molecule type" value="Genomic_DNA"/>
</dbReference>
<dbReference type="PANTHER" id="PTHR43852:SF3">
    <property type="entry name" value="NUCLEOTIDYLTRANSFERASE"/>
    <property type="match status" value="1"/>
</dbReference>
<dbReference type="InterPro" id="IPR041633">
    <property type="entry name" value="Polbeta"/>
</dbReference>
<accession>A0A1G2MWW3</accession>
<dbReference type="PANTHER" id="PTHR43852">
    <property type="entry name" value="NUCLEOTIDYLTRANSFERASE"/>
    <property type="match status" value="1"/>
</dbReference>
<dbReference type="Pfam" id="PF18765">
    <property type="entry name" value="Polbeta"/>
    <property type="match status" value="1"/>
</dbReference>
<proteinExistence type="predicted"/>
<sequence length="151" mass="17374">MPLAAGSWYYFYVTEEGKQKIMAIAKKYNLALLVLFGSRARGDALEKSDFDVAYSSIAPMDLVEESEMAVELHEIFKTINVDMVNLSNANPLLMKKIVDEGVVLYEAKESLFNSLYLYAMRIYRESEFLNKVRREYVLSRINQHKKDAARA</sequence>
<dbReference type="AlphaFoldDB" id="A0A1G2MWW3"/>
<dbReference type="Gene3D" id="3.30.460.10">
    <property type="entry name" value="Beta Polymerase, domain 2"/>
    <property type="match status" value="1"/>
</dbReference>
<feature type="domain" description="Polymerase beta nucleotidyltransferase" evidence="1">
    <location>
        <begin position="19"/>
        <end position="109"/>
    </location>
</feature>
<dbReference type="CDD" id="cd05403">
    <property type="entry name" value="NT_KNTase_like"/>
    <property type="match status" value="1"/>
</dbReference>
<reference evidence="2 3" key="1">
    <citation type="journal article" date="2016" name="Nat. Commun.">
        <title>Thousands of microbial genomes shed light on interconnected biogeochemical processes in an aquifer system.</title>
        <authorList>
            <person name="Anantharaman K."/>
            <person name="Brown C.T."/>
            <person name="Hug L.A."/>
            <person name="Sharon I."/>
            <person name="Castelle C.J."/>
            <person name="Probst A.J."/>
            <person name="Thomas B.C."/>
            <person name="Singh A."/>
            <person name="Wilkins M.J."/>
            <person name="Karaoz U."/>
            <person name="Brodie E.L."/>
            <person name="Williams K.H."/>
            <person name="Hubbard S.S."/>
            <person name="Banfield J.F."/>
        </authorList>
    </citation>
    <scope>NUCLEOTIDE SEQUENCE [LARGE SCALE GENOMIC DNA]</scope>
</reference>
<comment type="caution">
    <text evidence="2">The sequence shown here is derived from an EMBL/GenBank/DDBJ whole genome shotgun (WGS) entry which is preliminary data.</text>
</comment>
<name>A0A1G2MWW3_9BACT</name>
<dbReference type="SUPFAM" id="SSF81301">
    <property type="entry name" value="Nucleotidyltransferase"/>
    <property type="match status" value="1"/>
</dbReference>
<dbReference type="NCBIfam" id="NF047752">
    <property type="entry name" value="MntA_antitoxin"/>
    <property type="match status" value="1"/>
</dbReference>
<evidence type="ECO:0000313" key="2">
    <source>
        <dbReference type="EMBL" id="OHA27679.1"/>
    </source>
</evidence>
<evidence type="ECO:0000259" key="1">
    <source>
        <dbReference type="Pfam" id="PF18765"/>
    </source>
</evidence>
<dbReference type="Proteomes" id="UP000177943">
    <property type="component" value="Unassembled WGS sequence"/>
</dbReference>
<dbReference type="InterPro" id="IPR043519">
    <property type="entry name" value="NT_sf"/>
</dbReference>